<proteinExistence type="predicted"/>
<feature type="domain" description="Zn(2)-C6 fungal-type" evidence="7">
    <location>
        <begin position="29"/>
        <end position="61"/>
    </location>
</feature>
<keyword evidence="3" id="KW-0238">DNA-binding</keyword>
<dbReference type="EMBL" id="CP072753">
    <property type="protein sequence ID" value="QUC17328.1"/>
    <property type="molecule type" value="Genomic_DNA"/>
</dbReference>
<dbReference type="Gene3D" id="4.10.240.10">
    <property type="entry name" value="Zn(2)-C6 fungal-type DNA-binding domain"/>
    <property type="match status" value="1"/>
</dbReference>
<dbReference type="GO" id="GO:0000981">
    <property type="term" value="F:DNA-binding transcription factor activity, RNA polymerase II-specific"/>
    <property type="evidence" value="ECO:0007669"/>
    <property type="project" value="InterPro"/>
</dbReference>
<dbReference type="SUPFAM" id="SSF57701">
    <property type="entry name" value="Zn2/Cys6 DNA-binding domain"/>
    <property type="match status" value="1"/>
</dbReference>
<evidence type="ECO:0000256" key="3">
    <source>
        <dbReference type="ARBA" id="ARBA00023125"/>
    </source>
</evidence>
<evidence type="ECO:0000256" key="4">
    <source>
        <dbReference type="ARBA" id="ARBA00023163"/>
    </source>
</evidence>
<dbReference type="AlphaFoldDB" id="A0A8E5MEI4"/>
<evidence type="ECO:0000256" key="6">
    <source>
        <dbReference type="SAM" id="MobiDB-lite"/>
    </source>
</evidence>
<accession>A0A8E5MEI4</accession>
<keyword evidence="4" id="KW-0804">Transcription</keyword>
<dbReference type="RefSeq" id="XP_042995001.1">
    <property type="nucleotide sequence ID" value="XM_043139067.1"/>
</dbReference>
<keyword evidence="2" id="KW-0805">Transcription regulation</keyword>
<feature type="compositionally biased region" description="Basic and acidic residues" evidence="6">
    <location>
        <begin position="1"/>
        <end position="15"/>
    </location>
</feature>
<reference evidence="8" key="1">
    <citation type="submission" date="2020-03" db="EMBL/GenBank/DDBJ databases">
        <title>A mixture of massive structural variations and highly conserved coding sequences in Ustilaginoidea virens genome.</title>
        <authorList>
            <person name="Zhang K."/>
            <person name="Zhao Z."/>
            <person name="Zhang Z."/>
            <person name="Li Y."/>
            <person name="Hsiang T."/>
            <person name="Sun W."/>
        </authorList>
    </citation>
    <scope>NUCLEOTIDE SEQUENCE</scope>
    <source>
        <strain evidence="8">UV-8b</strain>
    </source>
</reference>
<dbReference type="GO" id="GO:0005634">
    <property type="term" value="C:nucleus"/>
    <property type="evidence" value="ECO:0007669"/>
    <property type="project" value="UniProtKB-SubCell"/>
</dbReference>
<gene>
    <name evidence="8" type="ORF">UV8b_01569</name>
</gene>
<evidence type="ECO:0000313" key="9">
    <source>
        <dbReference type="Proteomes" id="UP000027002"/>
    </source>
</evidence>
<dbReference type="InterPro" id="IPR051089">
    <property type="entry name" value="prtT"/>
</dbReference>
<dbReference type="GO" id="GO:0008270">
    <property type="term" value="F:zinc ion binding"/>
    <property type="evidence" value="ECO:0007669"/>
    <property type="project" value="InterPro"/>
</dbReference>
<organism evidence="8 9">
    <name type="scientific">Ustilaginoidea virens</name>
    <name type="common">Rice false smut fungus</name>
    <name type="synonym">Villosiclava virens</name>
    <dbReference type="NCBI Taxonomy" id="1159556"/>
    <lineage>
        <taxon>Eukaryota</taxon>
        <taxon>Fungi</taxon>
        <taxon>Dikarya</taxon>
        <taxon>Ascomycota</taxon>
        <taxon>Pezizomycotina</taxon>
        <taxon>Sordariomycetes</taxon>
        <taxon>Hypocreomycetidae</taxon>
        <taxon>Hypocreales</taxon>
        <taxon>Clavicipitaceae</taxon>
        <taxon>Ustilaginoidea</taxon>
    </lineage>
</organism>
<dbReference type="InterPro" id="IPR036864">
    <property type="entry name" value="Zn2-C6_fun-type_DNA-bd_sf"/>
</dbReference>
<dbReference type="GeneID" id="66062347"/>
<keyword evidence="5" id="KW-0539">Nucleus</keyword>
<sequence>MLDMADHDQADEHSQADSAKVPTAKWGAACAACAMAKAKCIRSSPDAGAKCDRCQRLRKECTGQVHRPRKKRQAKPSRTAQIEERLNGLVNLLQASGELSHTNGRSSLTTLSDVAAREHTAMAQDTPSASSAASGHASTSSWVIPETYNIHGIPGCLCRPEPGIAPPPPDPDDVLLECFRTQLQPAFPFVIVPPSVSAAELQTSMPFLMAAIRMVTSVKSCRSMSAQMFRLVSHVADRVLLQSARSLEILQGIVVMIAWHHYHCLMHSQVNNLLALASSMVADLGLNCVPVVRDQARIVVGMPAEPSGRTNDERRALLAVWFLTCNLSLTCSRIEPLKYTPYIQNCIRVLENEREYESDMALVYMVRIQRLTERIVEITAKDRGEEEIPGIPSAPMSAYIPALQSEIDRLRSRLPPKLRNDSLYLNYLHTASLFLYEPPAVDIDLVNSLAQSITAGSIGQGTQLDKLYLASTAIRSWFENWSLIPASSYFRIPVCNMSQLIYALTMLGRWAQLATPRTVYEEGTPMPVSESGSMYASDAHMATNAVSERKAAVRFGSGEQRTYQGSDADLVQAVASLQLQLQSQPGLGINIPEILSTICERCEQANHLLQQTFPGDEKADNSMWTFCALKIRITRMKLERWAEGVAAAAESFGRVDQGNQAQQWRGSYPQTPSATTTIPSGVPVNSGFAQDQTQIQNFLENTIWTSDMLDTMDTIDPTVWFDGYLDWGSLVMNPMGTSLGAAGPQV</sequence>
<evidence type="ECO:0000256" key="2">
    <source>
        <dbReference type="ARBA" id="ARBA00023015"/>
    </source>
</evidence>
<evidence type="ECO:0000259" key="7">
    <source>
        <dbReference type="PROSITE" id="PS00463"/>
    </source>
</evidence>
<dbReference type="CDD" id="cd12148">
    <property type="entry name" value="fungal_TF_MHR"/>
    <property type="match status" value="1"/>
</dbReference>
<evidence type="ECO:0000256" key="1">
    <source>
        <dbReference type="ARBA" id="ARBA00004123"/>
    </source>
</evidence>
<dbReference type="KEGG" id="uvi:66062347"/>
<keyword evidence="9" id="KW-1185">Reference proteome</keyword>
<dbReference type="OrthoDB" id="5226580at2759"/>
<feature type="region of interest" description="Disordered" evidence="6">
    <location>
        <begin position="1"/>
        <end position="21"/>
    </location>
</feature>
<dbReference type="PROSITE" id="PS00463">
    <property type="entry name" value="ZN2_CY6_FUNGAL_1"/>
    <property type="match status" value="1"/>
</dbReference>
<evidence type="ECO:0000313" key="8">
    <source>
        <dbReference type="EMBL" id="QUC17328.1"/>
    </source>
</evidence>
<dbReference type="GO" id="GO:0000976">
    <property type="term" value="F:transcription cis-regulatory region binding"/>
    <property type="evidence" value="ECO:0007669"/>
    <property type="project" value="TreeGrafter"/>
</dbReference>
<comment type="subcellular location">
    <subcellularLocation>
        <location evidence="1">Nucleus</location>
    </subcellularLocation>
</comment>
<dbReference type="PANTHER" id="PTHR31845">
    <property type="entry name" value="FINGER DOMAIN PROTEIN, PUTATIVE-RELATED"/>
    <property type="match status" value="1"/>
</dbReference>
<protein>
    <recommendedName>
        <fullName evidence="7">Zn(2)-C6 fungal-type domain-containing protein</fullName>
    </recommendedName>
</protein>
<dbReference type="Proteomes" id="UP000027002">
    <property type="component" value="Chromosome 1"/>
</dbReference>
<dbReference type="InterPro" id="IPR001138">
    <property type="entry name" value="Zn2Cys6_DnaBD"/>
</dbReference>
<name>A0A8E5MEI4_USTVR</name>
<evidence type="ECO:0000256" key="5">
    <source>
        <dbReference type="ARBA" id="ARBA00023242"/>
    </source>
</evidence>
<dbReference type="PANTHER" id="PTHR31845:SF10">
    <property type="entry name" value="ZN(II)2CYS6 TRANSCRIPTION FACTOR (EUROFUNG)"/>
    <property type="match status" value="1"/>
</dbReference>